<evidence type="ECO:0000313" key="4">
    <source>
        <dbReference type="Proteomes" id="UP000223968"/>
    </source>
</evidence>
<accession>A0A2B7XGS0</accession>
<dbReference type="InterPro" id="IPR056884">
    <property type="entry name" value="NPHP3-like_N"/>
</dbReference>
<sequence>MADFGFEVGGFIAVVRLANEVRQRFVDAPEQFAAISVDVRGLSIILQDANVFFSRHKLIDQQARDLEVILGECHNVLRELNEWLDDNAILSYNPDTFREKSRQILKRLSWDPDTLNGFRDCITSNISILNALYSKLAGYRYSQSHIRFQRGCSDSLCFLQPSTPRRSEASEIVGKNILKQISERKLAIHEEIISLYAQHRNSRPALRVEHLMKAFASTAKLYSKIFIILDALDEHTNLDDDLKPR</sequence>
<evidence type="ECO:0000313" key="3">
    <source>
        <dbReference type="EMBL" id="PGH08326.1"/>
    </source>
</evidence>
<dbReference type="Pfam" id="PF24883">
    <property type="entry name" value="NPHP3_N"/>
    <property type="match status" value="1"/>
</dbReference>
<comment type="caution">
    <text evidence="3">The sequence shown here is derived from an EMBL/GenBank/DDBJ whole genome shotgun (WGS) entry which is preliminary data.</text>
</comment>
<organism evidence="3 4">
    <name type="scientific">Helicocarpus griseus UAMH5409</name>
    <dbReference type="NCBI Taxonomy" id="1447875"/>
    <lineage>
        <taxon>Eukaryota</taxon>
        <taxon>Fungi</taxon>
        <taxon>Dikarya</taxon>
        <taxon>Ascomycota</taxon>
        <taxon>Pezizomycotina</taxon>
        <taxon>Eurotiomycetes</taxon>
        <taxon>Eurotiomycetidae</taxon>
        <taxon>Onygenales</taxon>
        <taxon>Ajellomycetaceae</taxon>
        <taxon>Helicocarpus</taxon>
    </lineage>
</organism>
<dbReference type="EMBL" id="PDNB01000102">
    <property type="protein sequence ID" value="PGH08326.1"/>
    <property type="molecule type" value="Genomic_DNA"/>
</dbReference>
<evidence type="ECO:0000259" key="2">
    <source>
        <dbReference type="Pfam" id="PF24883"/>
    </source>
</evidence>
<proteinExistence type="predicted"/>
<feature type="domain" description="Nephrocystin 3-like N-terminal" evidence="2">
    <location>
        <begin position="155"/>
        <end position="237"/>
    </location>
</feature>
<name>A0A2B7XGS0_9EURO</name>
<keyword evidence="4" id="KW-1185">Reference proteome</keyword>
<dbReference type="OrthoDB" id="195446at2759"/>
<evidence type="ECO:0000256" key="1">
    <source>
        <dbReference type="ARBA" id="ARBA00022737"/>
    </source>
</evidence>
<keyword evidence="1" id="KW-0677">Repeat</keyword>
<reference evidence="3 4" key="1">
    <citation type="submission" date="2017-10" db="EMBL/GenBank/DDBJ databases">
        <title>Comparative genomics in systemic dimorphic fungi from Ajellomycetaceae.</title>
        <authorList>
            <person name="Munoz J.F."/>
            <person name="Mcewen J.G."/>
            <person name="Clay O.K."/>
            <person name="Cuomo C.A."/>
        </authorList>
    </citation>
    <scope>NUCLEOTIDE SEQUENCE [LARGE SCALE GENOMIC DNA]</scope>
    <source>
        <strain evidence="3 4">UAMH5409</strain>
    </source>
</reference>
<gene>
    <name evidence="3" type="ORF">AJ79_06013</name>
</gene>
<dbReference type="Proteomes" id="UP000223968">
    <property type="component" value="Unassembled WGS sequence"/>
</dbReference>
<dbReference type="AlphaFoldDB" id="A0A2B7XGS0"/>
<protein>
    <recommendedName>
        <fullName evidence="2">Nephrocystin 3-like N-terminal domain-containing protein</fullName>
    </recommendedName>
</protein>